<accession>A0ABR8LKX4</accession>
<evidence type="ECO:0000313" key="1">
    <source>
        <dbReference type="EMBL" id="MBD3584765.1"/>
    </source>
</evidence>
<keyword evidence="2" id="KW-1185">Reference proteome</keyword>
<dbReference type="EMBL" id="JABBXD010000001">
    <property type="protein sequence ID" value="MBD3584765.1"/>
    <property type="molecule type" value="Genomic_DNA"/>
</dbReference>
<comment type="caution">
    <text evidence="1">The sequence shown here is derived from an EMBL/GenBank/DDBJ whole genome shotgun (WGS) entry which is preliminary data.</text>
</comment>
<evidence type="ECO:0000313" key="2">
    <source>
        <dbReference type="Proteomes" id="UP000624419"/>
    </source>
</evidence>
<sequence length="116" mass="13077">MNTQGRNEFQLPLPLDSGVVPQPRPRSWRYLLAETIGFSKDIEDGIRIQKPARAKLAAWLIRLIQCGQCETIYVENLSLTKSEKKRIDALCESRSVSVINISVNRDGAKNIVVGPW</sequence>
<reference evidence="1 2" key="1">
    <citation type="submission" date="2020-04" db="EMBL/GenBank/DDBJ databases">
        <title>Salinimonas sp. HHU 13199.</title>
        <authorList>
            <person name="Cui X."/>
            <person name="Zhang D."/>
        </authorList>
    </citation>
    <scope>NUCLEOTIDE SEQUENCE [LARGE SCALE GENOMIC DNA]</scope>
    <source>
        <strain evidence="1 2">HHU 13199</strain>
    </source>
</reference>
<gene>
    <name evidence="1" type="ORF">HHX48_03325</name>
</gene>
<dbReference type="RefSeq" id="WP_191022203.1">
    <property type="nucleotide sequence ID" value="NZ_JABBXD010000001.1"/>
</dbReference>
<organism evidence="1 2">
    <name type="scientific">Salinimonas profundi</name>
    <dbReference type="NCBI Taxonomy" id="2729140"/>
    <lineage>
        <taxon>Bacteria</taxon>
        <taxon>Pseudomonadati</taxon>
        <taxon>Pseudomonadota</taxon>
        <taxon>Gammaproteobacteria</taxon>
        <taxon>Alteromonadales</taxon>
        <taxon>Alteromonadaceae</taxon>
        <taxon>Alteromonas/Salinimonas group</taxon>
        <taxon>Salinimonas</taxon>
    </lineage>
</organism>
<name>A0ABR8LKX4_9ALTE</name>
<dbReference type="Proteomes" id="UP000624419">
    <property type="component" value="Unassembled WGS sequence"/>
</dbReference>
<proteinExistence type="predicted"/>
<protein>
    <submittedName>
        <fullName evidence="1">Deoxyguanosinetriphosphate triphosphohydrolase</fullName>
    </submittedName>
</protein>